<evidence type="ECO:0000256" key="1">
    <source>
        <dbReference type="SAM" id="MobiDB-lite"/>
    </source>
</evidence>
<reference evidence="3 4" key="2">
    <citation type="journal article" date="2012" name="BMC Genomics">
        <title>Comparative genomic analysis of Geobacter sulfurreducens KN400, a strain with enhanced capacity for extracellular electron transfer and electricity production.</title>
        <authorList>
            <person name="Butler J.E."/>
            <person name="Young N.D."/>
            <person name="Aklujkar M."/>
            <person name="Lovley D.R."/>
        </authorList>
    </citation>
    <scope>NUCLEOTIDE SEQUENCE [LARGE SCALE GENOMIC DNA]</scope>
    <source>
        <strain evidence="4">ATCC 51573 / DSM 12127 / PCA</strain>
    </source>
</reference>
<evidence type="ECO:0000313" key="4">
    <source>
        <dbReference type="Proteomes" id="UP000000577"/>
    </source>
</evidence>
<dbReference type="NCBIfam" id="TIGR02605">
    <property type="entry name" value="CxxC_CxxC_SSSS"/>
    <property type="match status" value="1"/>
</dbReference>
<organism evidence="3 4">
    <name type="scientific">Geobacter sulfurreducens (strain ATCC 51573 / DSM 12127 / PCA)</name>
    <dbReference type="NCBI Taxonomy" id="243231"/>
    <lineage>
        <taxon>Bacteria</taxon>
        <taxon>Pseudomonadati</taxon>
        <taxon>Thermodesulfobacteriota</taxon>
        <taxon>Desulfuromonadia</taxon>
        <taxon>Geobacterales</taxon>
        <taxon>Geobacteraceae</taxon>
        <taxon>Geobacter</taxon>
    </lineage>
</organism>
<feature type="region of interest" description="Disordered" evidence="1">
    <location>
        <begin position="143"/>
        <end position="172"/>
    </location>
</feature>
<evidence type="ECO:0000259" key="2">
    <source>
        <dbReference type="SMART" id="SM00834"/>
    </source>
</evidence>
<dbReference type="InParanoid" id="Q749J4"/>
<dbReference type="RefSeq" id="WP_010943377.1">
    <property type="nucleotide sequence ID" value="NC_002939.5"/>
</dbReference>
<dbReference type="EMBL" id="AE017180">
    <property type="protein sequence ID" value="AAR36143.2"/>
    <property type="molecule type" value="Genomic_DNA"/>
</dbReference>
<gene>
    <name evidence="3" type="ordered locus">GSU2748</name>
</gene>
<dbReference type="InterPro" id="IPR013429">
    <property type="entry name" value="Regulatory_FmdB_Zinc_ribbon"/>
</dbReference>
<reference evidence="3 4" key="1">
    <citation type="journal article" date="2003" name="Science">
        <title>Genome of Geobacter sulfurreducens: metal reduction in subsurface environments.</title>
        <authorList>
            <person name="Methe B.A."/>
            <person name="Nelson K.E."/>
            <person name="Eisen J.A."/>
            <person name="Paulsen I.T."/>
            <person name="Nelson W."/>
            <person name="Heidelberg J.F."/>
            <person name="Wu D."/>
            <person name="Wu M."/>
            <person name="Ward N."/>
            <person name="Beanan M.J."/>
            <person name="Dodson R.J."/>
            <person name="Madupu R."/>
            <person name="Brinkac L.M."/>
            <person name="Daugherty S.C."/>
            <person name="DeBoy R.T."/>
            <person name="Durkin A.S."/>
            <person name="Gwinn M."/>
            <person name="Kolonay J.F."/>
            <person name="Sullivan S.A."/>
            <person name="Haft D.H."/>
            <person name="Selengut J."/>
            <person name="Davidsen T.M."/>
            <person name="Zafar N."/>
            <person name="White O."/>
            <person name="Tran B."/>
            <person name="Romero C."/>
            <person name="Forberger H.A."/>
            <person name="Weidman J."/>
            <person name="Khouri H."/>
            <person name="Feldblyum T.V."/>
            <person name="Utterback T.R."/>
            <person name="Van Aken S.E."/>
            <person name="Lovley D.R."/>
            <person name="Fraser C.M."/>
        </authorList>
    </citation>
    <scope>NUCLEOTIDE SEQUENCE [LARGE SCALE GENOMIC DNA]</scope>
    <source>
        <strain evidence="4">ATCC 51573 / DSM 12127 / PCA</strain>
    </source>
</reference>
<dbReference type="PANTHER" id="PTHR34404">
    <property type="entry name" value="REGULATORY PROTEIN, FMDB FAMILY"/>
    <property type="match status" value="1"/>
</dbReference>
<name>Q749J4_GEOSL</name>
<dbReference type="eggNOG" id="COG5319">
    <property type="taxonomic scope" value="Bacteria"/>
</dbReference>
<dbReference type="STRING" id="243231.GSU2748"/>
<accession>Q749J4</accession>
<dbReference type="PANTHER" id="PTHR34404:SF3">
    <property type="entry name" value="REGULATORY PROTEIN, FMDB FAMILY"/>
    <property type="match status" value="1"/>
</dbReference>
<dbReference type="KEGG" id="gsu:GSU2748"/>
<keyword evidence="4" id="KW-1185">Reference proteome</keyword>
<proteinExistence type="predicted"/>
<dbReference type="AlphaFoldDB" id="Q749J4"/>
<dbReference type="HOGENOM" id="CLU_113286_0_0_7"/>
<dbReference type="OrthoDB" id="9806664at2"/>
<dbReference type="SMART" id="SM00834">
    <property type="entry name" value="CxxC_CXXC_SSSS"/>
    <property type="match status" value="1"/>
</dbReference>
<protein>
    <submittedName>
        <fullName evidence="3">CxxC_CxxC_SSSS superfamily protein</fullName>
    </submittedName>
</protein>
<dbReference type="Proteomes" id="UP000000577">
    <property type="component" value="Chromosome"/>
</dbReference>
<dbReference type="EnsemblBacteria" id="AAR36143">
    <property type="protein sequence ID" value="AAR36143"/>
    <property type="gene ID" value="GSU2748"/>
</dbReference>
<dbReference type="PATRIC" id="fig|243231.5.peg.2772"/>
<evidence type="ECO:0000313" key="3">
    <source>
        <dbReference type="EMBL" id="AAR36143.2"/>
    </source>
</evidence>
<feature type="domain" description="Putative regulatory protein FmdB zinc ribbon" evidence="2">
    <location>
        <begin position="1"/>
        <end position="43"/>
    </location>
</feature>
<sequence>MPVYEFYCADCHTIFNFLARRVNTTASPACPRCGRPGLDRRVSRFAITRNRPDEPLDGMPDLDDEQLERAMRSLAGEMEGLNEDDPRQVARLMRKLQEATGMNLGPAFDEAMRRLEAGEDPEALEEEMGDLFDAENPFSREGIKGLKRRLSPPEHDDTLYRLPVGDEEAGTP</sequence>
<dbReference type="Pfam" id="PF09723">
    <property type="entry name" value="Zn_ribbon_8"/>
    <property type="match status" value="1"/>
</dbReference>